<evidence type="ECO:0000256" key="1">
    <source>
        <dbReference type="SAM" id="SignalP"/>
    </source>
</evidence>
<keyword evidence="1" id="KW-0732">Signal</keyword>
<reference evidence="2 3" key="1">
    <citation type="submission" date="2021-12" db="EMBL/GenBank/DDBJ databases">
        <title>Genome sequencing of bacteria with rrn-lacking chromosome and rrn-plasmid.</title>
        <authorList>
            <person name="Anda M."/>
            <person name="Iwasaki W."/>
        </authorList>
    </citation>
    <scope>NUCLEOTIDE SEQUENCE [LARGE SCALE GENOMIC DNA]</scope>
    <source>
        <strain evidence="2 3">DSM 100852</strain>
    </source>
</reference>
<proteinExistence type="predicted"/>
<evidence type="ECO:0000313" key="3">
    <source>
        <dbReference type="Proteomes" id="UP001348817"/>
    </source>
</evidence>
<dbReference type="AlphaFoldDB" id="A0AAU9CGC2"/>
<gene>
    <name evidence="2" type="ORF">FUAX_36660</name>
</gene>
<sequence>MTRFTLTLLALTLSTLISFGQSAVLYGKVENWPTDTLHFTTLPFHSPYSAQSGFVLLDKAGGYILKFPEIKAPFVFSVTAEKKFINQSQRLFLFDNLTDQYYYGQCVKLYTYTVSTLYLEPGDSLRVDLRKQKRYGHTELDFYGNSKASQEYFQTLFDLDSEFGDLIQDEAFSNASKLISEATQKKLKQLEEKKENLSPFVYDYAKAEIRYSGKVELLKSLRTKSDRVLDYLFKKKMPASIRRTLEIPKNKLAYATLTSEQFNEYLELYLHYKLSVKRHKFVRHQALNTEKFDFALRTLPKSTLYHYLANRLLEADKSAEINALYHKLLKKYPAGELNNQLVEKFGSMAQSNH</sequence>
<dbReference type="Proteomes" id="UP001348817">
    <property type="component" value="Chromosome"/>
</dbReference>
<name>A0AAU9CGC2_9BACT</name>
<dbReference type="RefSeq" id="WP_338392739.1">
    <property type="nucleotide sequence ID" value="NZ_AP025314.1"/>
</dbReference>
<evidence type="ECO:0008006" key="4">
    <source>
        <dbReference type="Google" id="ProtNLM"/>
    </source>
</evidence>
<feature type="signal peptide" evidence="1">
    <location>
        <begin position="1"/>
        <end position="23"/>
    </location>
</feature>
<feature type="chain" id="PRO_5043885597" description="DUF4369 domain-containing protein" evidence="1">
    <location>
        <begin position="24"/>
        <end position="353"/>
    </location>
</feature>
<keyword evidence="3" id="KW-1185">Reference proteome</keyword>
<evidence type="ECO:0000313" key="2">
    <source>
        <dbReference type="EMBL" id="BDD11234.1"/>
    </source>
</evidence>
<organism evidence="2 3">
    <name type="scientific">Fulvitalea axinellae</name>
    <dbReference type="NCBI Taxonomy" id="1182444"/>
    <lineage>
        <taxon>Bacteria</taxon>
        <taxon>Pseudomonadati</taxon>
        <taxon>Bacteroidota</taxon>
        <taxon>Cytophagia</taxon>
        <taxon>Cytophagales</taxon>
        <taxon>Persicobacteraceae</taxon>
        <taxon>Fulvitalea</taxon>
    </lineage>
</organism>
<protein>
    <recommendedName>
        <fullName evidence="4">DUF4369 domain-containing protein</fullName>
    </recommendedName>
</protein>
<accession>A0AAU9CGC2</accession>
<dbReference type="EMBL" id="AP025314">
    <property type="protein sequence ID" value="BDD11234.1"/>
    <property type="molecule type" value="Genomic_DNA"/>
</dbReference>
<dbReference type="KEGG" id="fax:FUAX_36660"/>